<dbReference type="Proteomes" id="UP000470186">
    <property type="component" value="Unassembled WGS sequence"/>
</dbReference>
<evidence type="ECO:0008006" key="5">
    <source>
        <dbReference type="Google" id="ProtNLM"/>
    </source>
</evidence>
<dbReference type="EMBL" id="WIVX01000152">
    <property type="protein sequence ID" value="MQU34096.1"/>
    <property type="molecule type" value="Genomic_DNA"/>
</dbReference>
<dbReference type="CDD" id="cd09917">
    <property type="entry name" value="F-box_SF"/>
    <property type="match status" value="1"/>
</dbReference>
<dbReference type="SUPFAM" id="SSF56399">
    <property type="entry name" value="ADP-ribosylation"/>
    <property type="match status" value="1"/>
</dbReference>
<dbReference type="EMBL" id="WIWF01000047">
    <property type="protein sequence ID" value="MQT75375.1"/>
    <property type="molecule type" value="Genomic_DNA"/>
</dbReference>
<protein>
    <recommendedName>
        <fullName evidence="5">RHS repeat-associated core domain-containing protein</fullName>
    </recommendedName>
</protein>
<dbReference type="AlphaFoldDB" id="A0A7X1WV90"/>
<name>A0A7X1WV90_9PSED</name>
<dbReference type="NCBIfam" id="TIGR03696">
    <property type="entry name" value="Rhs_assc_core"/>
    <property type="match status" value="1"/>
</dbReference>
<dbReference type="Gene3D" id="2.180.10.10">
    <property type="entry name" value="RHS repeat-associated core"/>
    <property type="match status" value="1"/>
</dbReference>
<evidence type="ECO:0000313" key="1">
    <source>
        <dbReference type="EMBL" id="MQT75375.1"/>
    </source>
</evidence>
<dbReference type="RefSeq" id="WP_053225379.1">
    <property type="nucleotide sequence ID" value="NZ_JBQQMA010000001.1"/>
</dbReference>
<dbReference type="SUPFAM" id="SSF81383">
    <property type="entry name" value="F-box domain"/>
    <property type="match status" value="1"/>
</dbReference>
<organism evidence="1 3">
    <name type="scientific">Pseudomonas helleri</name>
    <dbReference type="NCBI Taxonomy" id="1608996"/>
    <lineage>
        <taxon>Bacteria</taxon>
        <taxon>Pseudomonadati</taxon>
        <taxon>Pseudomonadota</taxon>
        <taxon>Gammaproteobacteria</taxon>
        <taxon>Pseudomonadales</taxon>
        <taxon>Pseudomonadaceae</taxon>
        <taxon>Pseudomonas</taxon>
    </lineage>
</organism>
<dbReference type="Proteomes" id="UP000447574">
    <property type="component" value="Unassembled WGS sequence"/>
</dbReference>
<evidence type="ECO:0000313" key="3">
    <source>
        <dbReference type="Proteomes" id="UP000447574"/>
    </source>
</evidence>
<evidence type="ECO:0000313" key="4">
    <source>
        <dbReference type="Proteomes" id="UP000470186"/>
    </source>
</evidence>
<dbReference type="InterPro" id="IPR022385">
    <property type="entry name" value="Rhs_assc_core"/>
</dbReference>
<reference evidence="3 4" key="1">
    <citation type="submission" date="2019-10" db="EMBL/GenBank/DDBJ databases">
        <title>Evaluation of single-gene subtyping targets for Pseudomonas.</title>
        <authorList>
            <person name="Reichler S.J."/>
            <person name="Orsi R.H."/>
            <person name="Wiedmann M."/>
            <person name="Martin N.H."/>
            <person name="Murphy S.I."/>
        </authorList>
    </citation>
    <scope>NUCLEOTIDE SEQUENCE [LARGE SCALE GENOMIC DNA]</scope>
    <source>
        <strain evidence="2 4">FSL R10-2107</strain>
        <strain evidence="1 3">FSL R10-2932</strain>
    </source>
</reference>
<evidence type="ECO:0000313" key="2">
    <source>
        <dbReference type="EMBL" id="MQU34096.1"/>
    </source>
</evidence>
<accession>A0A7X1WV90</accession>
<gene>
    <name evidence="2" type="ORF">GHO30_22420</name>
    <name evidence="1" type="ORF">GHO37_13810</name>
</gene>
<dbReference type="InterPro" id="IPR036047">
    <property type="entry name" value="F-box-like_dom_sf"/>
</dbReference>
<sequence>MSKQRKTVASTYLYDPLDRLATSNSIQRFYNDTRIATEIEGERKSRFFETDSQPLALQQHGSLTGTTLLATDQQTSVLNGVSPEGALHAQAYSPFGHHPIGASLKGAGFNGERPEPLTGHYLLGQGYRAFNPVLMRFNSPDSWSPFGDGGINAYAYCDNDPLNKVDPTGHIPNIFKRLKKIFRVKATPKKPIGDFGKITIEPDIPAQILSYLPGNDLANLARTSSSMHELVKASTPTLKKLQDGNLPIEKDMAIRNGTALGVLPSVILNDSRKQIALLQAQTAEFYAQIPGVNQQGRRANGRRVAVYIRSAD</sequence>
<proteinExistence type="predicted"/>
<comment type="caution">
    <text evidence="1">The sequence shown here is derived from an EMBL/GenBank/DDBJ whole genome shotgun (WGS) entry which is preliminary data.</text>
</comment>
<keyword evidence="4" id="KW-1185">Reference proteome</keyword>